<evidence type="ECO:0000313" key="2">
    <source>
        <dbReference type="Proteomes" id="UP000516446"/>
    </source>
</evidence>
<dbReference type="Proteomes" id="UP000516446">
    <property type="component" value="Chromosome"/>
</dbReference>
<dbReference type="RefSeq" id="WP_006845667.1">
    <property type="nucleotide sequence ID" value="NZ_CP026847.1"/>
</dbReference>
<name>A0A7H1MKL4_9LACO</name>
<dbReference type="EMBL" id="CP043431">
    <property type="protein sequence ID" value="QNT64000.1"/>
    <property type="molecule type" value="Genomic_DNA"/>
</dbReference>
<dbReference type="AlphaFoldDB" id="A0A7H1MKL4"/>
<reference evidence="1 2" key="1">
    <citation type="submission" date="2019-08" db="EMBL/GenBank/DDBJ databases">
        <authorList>
            <person name="Chang H.C."/>
            <person name="Mun S.Y."/>
        </authorList>
    </citation>
    <scope>NUCLEOTIDE SEQUENCE [LARGE SCALE GENOMIC DNA]</scope>
    <source>
        <strain evidence="1 2">SK</strain>
    </source>
</reference>
<dbReference type="SUPFAM" id="SSF75169">
    <property type="entry name" value="DsrEFH-like"/>
    <property type="match status" value="1"/>
</dbReference>
<sequence length="111" mass="12831">MLNTIFHIDENSKWEMVNSNIYHLFEWMKFNHENGIIELVINGDAVEMAKKDSSVILKKLTELDVQVMICENSLNQRNIFLNEIQDQVKSVSSGVVELSLQQRAGFSYIKP</sequence>
<accession>A0A7H1MKL4</accession>
<dbReference type="PANTHER" id="PTHR37691:SF1">
    <property type="entry name" value="BLR3518 PROTEIN"/>
    <property type="match status" value="1"/>
</dbReference>
<organism evidence="1 2">
    <name type="scientific">Weissella koreensis</name>
    <dbReference type="NCBI Taxonomy" id="165096"/>
    <lineage>
        <taxon>Bacteria</taxon>
        <taxon>Bacillati</taxon>
        <taxon>Bacillota</taxon>
        <taxon>Bacilli</taxon>
        <taxon>Lactobacillales</taxon>
        <taxon>Lactobacillaceae</taxon>
        <taxon>Weissella</taxon>
    </lineage>
</organism>
<evidence type="ECO:0000313" key="1">
    <source>
        <dbReference type="EMBL" id="QNT64000.1"/>
    </source>
</evidence>
<keyword evidence="2" id="KW-1185">Reference proteome</keyword>
<dbReference type="Gene3D" id="3.40.1260.10">
    <property type="entry name" value="DsrEFH-like"/>
    <property type="match status" value="1"/>
</dbReference>
<dbReference type="InterPro" id="IPR027396">
    <property type="entry name" value="DsrEFH-like"/>
</dbReference>
<gene>
    <name evidence="1" type="ORF">FY536_01355</name>
</gene>
<proteinExistence type="predicted"/>
<protein>
    <submittedName>
        <fullName evidence="1">Uncharacterized protein</fullName>
    </submittedName>
</protein>
<dbReference type="PANTHER" id="PTHR37691">
    <property type="entry name" value="BLR3518 PROTEIN"/>
    <property type="match status" value="1"/>
</dbReference>